<dbReference type="BioCyc" id="ESIR717961:G136L-127-MONOMER"/>
<organism evidence="2 3">
    <name type="scientific">[Eubacterium] siraeum V10Sc8a</name>
    <dbReference type="NCBI Taxonomy" id="717961"/>
    <lineage>
        <taxon>Bacteria</taxon>
        <taxon>Bacillati</taxon>
        <taxon>Bacillota</taxon>
        <taxon>Clostridia</taxon>
        <taxon>Eubacteriales</taxon>
        <taxon>Oscillospiraceae</taxon>
        <taxon>Oscillospiraceae incertae sedis</taxon>
    </lineage>
</organism>
<evidence type="ECO:0000313" key="2">
    <source>
        <dbReference type="EMBL" id="CBL33361.1"/>
    </source>
</evidence>
<protein>
    <recommendedName>
        <fullName evidence="4">Peptidase C39-like domain-containing protein</fullName>
    </recommendedName>
</protein>
<accession>D4MHX8</accession>
<keyword evidence="1" id="KW-0732">Signal</keyword>
<dbReference type="PATRIC" id="fig|717961.3.peg.1868"/>
<evidence type="ECO:0008006" key="4">
    <source>
        <dbReference type="Google" id="ProtNLM"/>
    </source>
</evidence>
<sequence length="560" mass="63390">MKHFKLISKLVALSIAISTLLPITVFADTNTEERKLINVSPINEDDDFPLYADIEFSESSIHFIDVDCYECEYGVDKSRLESSIILRAKENDTEFEISLCSNETGYEESFVSADSELSISGLEYDTYYEFSLDYSGKNYIGSIGMIFEACNMVYLDLFYLRNEFNDEIQTYANIGFQHEGTDETKINNDTFEDADDIVLGQTVNAKVDKNYDIDYYYIGNLMSSDYNGTAFANGNLQIVFNSNNNPSVSLKIELYAKRGDNYKKIGSGIPTINGCQFIAYQNSNGDKQFYICVKSLKSTGTAKIPYYFNVNYNASRPFYSQKVGKIHGINLWNTQYLDKLTFPNYSNKKFITTDDTNDYDVMKSGCALASYAMVLRNVNATMGGKDFRTGFTGSLYADPFTAMLSNIGSNGSELKNLSANTLSNSEPDYLWREKLVSNFKINGKTLYSHRIQVGNMTESKKMECLDAVLNLNGQYKAIISFKNKNSCTHFMVVTGYNRNEIDAKNRYIVLDPLGTTFSQAKGLKFGLCPIYKMENAWHMEFDDMVTIDYINQNSADFQIG</sequence>
<dbReference type="Proteomes" id="UP000007050">
    <property type="component" value="Chromosome"/>
</dbReference>
<reference evidence="2 3" key="1">
    <citation type="submission" date="2010-03" db="EMBL/GenBank/DDBJ databases">
        <title>The genome sequence of Eubacterium siraeum V10Sc8a.</title>
        <authorList>
            <consortium name="metaHIT consortium -- http://www.metahit.eu/"/>
            <person name="Pajon A."/>
            <person name="Turner K."/>
            <person name="Parkhill J."/>
            <person name="Duncan S."/>
            <person name="Flint H."/>
        </authorList>
    </citation>
    <scope>NUCLEOTIDE SEQUENCE [LARGE SCALE GENOMIC DNA]</scope>
    <source>
        <strain evidence="2 3">V10Sc8a</strain>
    </source>
</reference>
<dbReference type="HOGENOM" id="CLU_486403_0_0_9"/>
<dbReference type="KEGG" id="esr:ES1_01660"/>
<proteinExistence type="predicted"/>
<reference evidence="2 3" key="2">
    <citation type="submission" date="2010-03" db="EMBL/GenBank/DDBJ databases">
        <authorList>
            <person name="Pajon A."/>
        </authorList>
    </citation>
    <scope>NUCLEOTIDE SEQUENCE [LARGE SCALE GENOMIC DNA]</scope>
    <source>
        <strain evidence="2 3">V10Sc8a</strain>
    </source>
</reference>
<gene>
    <name evidence="2" type="ORF">ES1_01660</name>
</gene>
<evidence type="ECO:0000256" key="1">
    <source>
        <dbReference type="SAM" id="SignalP"/>
    </source>
</evidence>
<feature type="signal peptide" evidence="1">
    <location>
        <begin position="1"/>
        <end position="27"/>
    </location>
</feature>
<dbReference type="Gene3D" id="2.60.120.380">
    <property type="match status" value="1"/>
</dbReference>
<dbReference type="EMBL" id="FP929059">
    <property type="protein sequence ID" value="CBL33361.1"/>
    <property type="molecule type" value="Genomic_DNA"/>
</dbReference>
<evidence type="ECO:0000313" key="3">
    <source>
        <dbReference type="Proteomes" id="UP000007050"/>
    </source>
</evidence>
<name>D4MHX8_9FIRM</name>
<feature type="chain" id="PRO_5003061784" description="Peptidase C39-like domain-containing protein" evidence="1">
    <location>
        <begin position="28"/>
        <end position="560"/>
    </location>
</feature>
<dbReference type="AlphaFoldDB" id="D4MHX8"/>